<comment type="caution">
    <text evidence="2">The sequence shown here is derived from an EMBL/GenBank/DDBJ whole genome shotgun (WGS) entry which is preliminary data.</text>
</comment>
<accession>A0A7W7R772</accession>
<dbReference type="AlphaFoldDB" id="A0A7W7R772"/>
<evidence type="ECO:0000313" key="2">
    <source>
        <dbReference type="EMBL" id="MBB4926702.1"/>
    </source>
</evidence>
<feature type="transmembrane region" description="Helical" evidence="1">
    <location>
        <begin position="12"/>
        <end position="34"/>
    </location>
</feature>
<keyword evidence="1" id="KW-0812">Transmembrane</keyword>
<keyword evidence="1" id="KW-1133">Transmembrane helix</keyword>
<proteinExistence type="predicted"/>
<evidence type="ECO:0000313" key="3">
    <source>
        <dbReference type="Proteomes" id="UP000540506"/>
    </source>
</evidence>
<dbReference type="Proteomes" id="UP000540506">
    <property type="component" value="Unassembled WGS sequence"/>
</dbReference>
<gene>
    <name evidence="2" type="ORF">FHR34_005695</name>
</gene>
<dbReference type="EMBL" id="JACHJV010000001">
    <property type="protein sequence ID" value="MBB4926702.1"/>
    <property type="molecule type" value="Genomic_DNA"/>
</dbReference>
<sequence length="151" mass="15309">MRVRRGGGGRDRGTISIFVALSATTLLLFLGIVLDCGGRLRAIERTDALAAEAARVGGQQIDEDALLKGDGPKIDTAAAYAAANAYLKPYGLSAEPPDPANPPPATASSITIVINTTYQTALLGLFDTPTLSVHGSGSATVVDGSEKAGGA</sequence>
<keyword evidence="1" id="KW-0472">Membrane</keyword>
<organism evidence="2 3">
    <name type="scientific">Kitasatospora kifunensis</name>
    <name type="common">Streptomyces kifunensis</name>
    <dbReference type="NCBI Taxonomy" id="58351"/>
    <lineage>
        <taxon>Bacteria</taxon>
        <taxon>Bacillati</taxon>
        <taxon>Actinomycetota</taxon>
        <taxon>Actinomycetes</taxon>
        <taxon>Kitasatosporales</taxon>
        <taxon>Streptomycetaceae</taxon>
        <taxon>Kitasatospora</taxon>
    </lineage>
</organism>
<keyword evidence="3" id="KW-1185">Reference proteome</keyword>
<reference evidence="2 3" key="1">
    <citation type="submission" date="2020-08" db="EMBL/GenBank/DDBJ databases">
        <title>Sequencing the genomes of 1000 actinobacteria strains.</title>
        <authorList>
            <person name="Klenk H.-P."/>
        </authorList>
    </citation>
    <scope>NUCLEOTIDE SEQUENCE [LARGE SCALE GENOMIC DNA]</scope>
    <source>
        <strain evidence="2 3">DSM 41654</strain>
    </source>
</reference>
<evidence type="ECO:0000256" key="1">
    <source>
        <dbReference type="SAM" id="Phobius"/>
    </source>
</evidence>
<protein>
    <submittedName>
        <fullName evidence="2">Uncharacterized protein</fullName>
    </submittedName>
</protein>
<name>A0A7W7R772_KITKI</name>
<dbReference type="RefSeq" id="WP_184940250.1">
    <property type="nucleotide sequence ID" value="NZ_JACHJV010000001.1"/>
</dbReference>